<reference evidence="1" key="1">
    <citation type="submission" date="2022-08" db="EMBL/GenBank/DDBJ databases">
        <title>Genomic Encyclopedia of Type Strains, Phase V (KMG-V): Genome sequencing to study the core and pangenomes of soil and plant-associated prokaryotes.</title>
        <authorList>
            <person name="Whitman W."/>
        </authorList>
    </citation>
    <scope>NUCLEOTIDE SEQUENCE</scope>
    <source>
        <strain evidence="1">SP2016B</strain>
    </source>
</reference>
<organism evidence="1 2">
    <name type="scientific">Salinibacter ruber</name>
    <dbReference type="NCBI Taxonomy" id="146919"/>
    <lineage>
        <taxon>Bacteria</taxon>
        <taxon>Pseudomonadati</taxon>
        <taxon>Rhodothermota</taxon>
        <taxon>Rhodothermia</taxon>
        <taxon>Rhodothermales</taxon>
        <taxon>Salinibacteraceae</taxon>
        <taxon>Salinibacter</taxon>
    </lineage>
</organism>
<dbReference type="EMBL" id="JANTYZ010000011">
    <property type="protein sequence ID" value="MCS3866321.1"/>
    <property type="molecule type" value="Genomic_DNA"/>
</dbReference>
<comment type="caution">
    <text evidence="1">The sequence shown here is derived from an EMBL/GenBank/DDBJ whole genome shotgun (WGS) entry which is preliminary data.</text>
</comment>
<dbReference type="RefSeq" id="WP_259083996.1">
    <property type="nucleotide sequence ID" value="NZ_JANTYZ010000011.1"/>
</dbReference>
<protein>
    <submittedName>
        <fullName evidence="1">Uncharacterized protein</fullName>
    </submittedName>
</protein>
<dbReference type="Proteomes" id="UP001155034">
    <property type="component" value="Unassembled WGS sequence"/>
</dbReference>
<dbReference type="AlphaFoldDB" id="A0A9X2ZN88"/>
<evidence type="ECO:0000313" key="1">
    <source>
        <dbReference type="EMBL" id="MCS3866321.1"/>
    </source>
</evidence>
<sequence>MDITSEKAHSIIHKNEPSFEINGVEVYLTSNQVSEFMLKATRSWMADKTSFEEFAAHTAVYFDGEEIAVAPFIITKSGITADANLTSHFAEDALEVGAEVDNPDENMVATFEMVTRLTKDNPEEDFEGDFSDKEIQGIAEAMMDAGVVGEECVQIDGSGINVREPAQWLAAEAEKQSDPFEVNGVEYMAFSGRGYTAVIRLLDRRNYGGGDIKSQEISENVTVHKVTGKVATNFV</sequence>
<accession>A0A9X2ZN88</accession>
<gene>
    <name evidence="1" type="ORF">GGP82_002894</name>
</gene>
<name>A0A9X2ZN88_9BACT</name>
<evidence type="ECO:0000313" key="2">
    <source>
        <dbReference type="Proteomes" id="UP001155034"/>
    </source>
</evidence>
<proteinExistence type="predicted"/>